<feature type="transmembrane region" description="Helical" evidence="2">
    <location>
        <begin position="58"/>
        <end position="77"/>
    </location>
</feature>
<keyword evidence="2" id="KW-0812">Transmembrane</keyword>
<dbReference type="Pfam" id="PF14012">
    <property type="entry name" value="DUF4229"/>
    <property type="match status" value="1"/>
</dbReference>
<evidence type="ECO:0008006" key="5">
    <source>
        <dbReference type="Google" id="ProtNLM"/>
    </source>
</evidence>
<reference evidence="4" key="1">
    <citation type="journal article" date="2019" name="Int. J. Syst. Evol. Microbiol.">
        <title>The Global Catalogue of Microorganisms (GCM) 10K type strain sequencing project: providing services to taxonomists for standard genome sequencing and annotation.</title>
        <authorList>
            <consortium name="The Broad Institute Genomics Platform"/>
            <consortium name="The Broad Institute Genome Sequencing Center for Infectious Disease"/>
            <person name="Wu L."/>
            <person name="Ma J."/>
        </authorList>
    </citation>
    <scope>NUCLEOTIDE SEQUENCE [LARGE SCALE GENOMIC DNA]</scope>
    <source>
        <strain evidence="4">JCM 18542</strain>
    </source>
</reference>
<evidence type="ECO:0000313" key="3">
    <source>
        <dbReference type="EMBL" id="GAA4806549.1"/>
    </source>
</evidence>
<dbReference type="InterPro" id="IPR025323">
    <property type="entry name" value="DUF4229"/>
</dbReference>
<feature type="region of interest" description="Disordered" evidence="1">
    <location>
        <begin position="1"/>
        <end position="20"/>
    </location>
</feature>
<proteinExistence type="predicted"/>
<feature type="compositionally biased region" description="Basic and acidic residues" evidence="1">
    <location>
        <begin position="1"/>
        <end position="12"/>
    </location>
</feature>
<keyword evidence="4" id="KW-1185">Reference proteome</keyword>
<name>A0ABP9C9I5_9ACTN</name>
<gene>
    <name evidence="3" type="ORF">GCM10023353_07150</name>
</gene>
<dbReference type="Proteomes" id="UP001500839">
    <property type="component" value="Unassembled WGS sequence"/>
</dbReference>
<feature type="transmembrane region" description="Helical" evidence="2">
    <location>
        <begin position="27"/>
        <end position="52"/>
    </location>
</feature>
<evidence type="ECO:0000256" key="1">
    <source>
        <dbReference type="SAM" id="MobiDB-lite"/>
    </source>
</evidence>
<evidence type="ECO:0000313" key="4">
    <source>
        <dbReference type="Proteomes" id="UP001500839"/>
    </source>
</evidence>
<protein>
    <recommendedName>
        <fullName evidence="5">DUF4229 domain-containing protein</fullName>
    </recommendedName>
</protein>
<evidence type="ECO:0000256" key="2">
    <source>
        <dbReference type="SAM" id="Phobius"/>
    </source>
</evidence>
<accession>A0ABP9C9I5</accession>
<sequence length="111" mass="12053">MNRVRGTGEARAAETQPSAKKSLAKNLVFYTLARLALFAALTAIIMVVGSVAVDEFPLLLAMVLALLVSLPLSMVLFKSMRMAVNKDIAAVDATRRAHRENLEAKLRGEVE</sequence>
<organism evidence="3 4">
    <name type="scientific">Tomitella cavernea</name>
    <dbReference type="NCBI Taxonomy" id="1387982"/>
    <lineage>
        <taxon>Bacteria</taxon>
        <taxon>Bacillati</taxon>
        <taxon>Actinomycetota</taxon>
        <taxon>Actinomycetes</taxon>
        <taxon>Mycobacteriales</taxon>
        <taxon>Tomitella</taxon>
    </lineage>
</organism>
<keyword evidence="2" id="KW-0472">Membrane</keyword>
<keyword evidence="2" id="KW-1133">Transmembrane helix</keyword>
<comment type="caution">
    <text evidence="3">The sequence shown here is derived from an EMBL/GenBank/DDBJ whole genome shotgun (WGS) entry which is preliminary data.</text>
</comment>
<dbReference type="EMBL" id="BAABKQ010000001">
    <property type="protein sequence ID" value="GAA4806549.1"/>
    <property type="molecule type" value="Genomic_DNA"/>
</dbReference>